<accession>A0A3N1HHS8</accession>
<dbReference type="GO" id="GO:0008483">
    <property type="term" value="F:transaminase activity"/>
    <property type="evidence" value="ECO:0007669"/>
    <property type="project" value="UniProtKB-KW"/>
</dbReference>
<dbReference type="GO" id="GO:0030170">
    <property type="term" value="F:pyridoxal phosphate binding"/>
    <property type="evidence" value="ECO:0007669"/>
    <property type="project" value="InterPro"/>
</dbReference>
<dbReference type="Gene3D" id="3.90.1150.10">
    <property type="entry name" value="Aspartate Aminotransferase, domain 1"/>
    <property type="match status" value="1"/>
</dbReference>
<dbReference type="PANTHER" id="PTHR43643">
    <property type="entry name" value="HISTIDINOL-PHOSPHATE AMINOTRANSFERASE 2"/>
    <property type="match status" value="1"/>
</dbReference>
<dbReference type="CDD" id="cd00609">
    <property type="entry name" value="AAT_like"/>
    <property type="match status" value="1"/>
</dbReference>
<evidence type="ECO:0000313" key="7">
    <source>
        <dbReference type="EMBL" id="ROP42001.1"/>
    </source>
</evidence>
<evidence type="ECO:0000256" key="4">
    <source>
        <dbReference type="ARBA" id="ARBA00022898"/>
    </source>
</evidence>
<protein>
    <submittedName>
        <fullName evidence="7">Histidinol-phosphate aminotransferase</fullName>
    </submittedName>
</protein>
<evidence type="ECO:0000256" key="2">
    <source>
        <dbReference type="ARBA" id="ARBA00022576"/>
    </source>
</evidence>
<dbReference type="InterPro" id="IPR015424">
    <property type="entry name" value="PyrdxlP-dep_Trfase"/>
</dbReference>
<name>A0A3N1HHS8_9PSEU</name>
<dbReference type="Pfam" id="PF00155">
    <property type="entry name" value="Aminotran_1_2"/>
    <property type="match status" value="1"/>
</dbReference>
<sequence length="334" mass="35386">MTAVDADRLHDLSMNETPYPPLPALRQVVAEGAALLNRYPDRLAGALTAGLARHLGVAPEAVLVGPGSAGLLQHLVQSFGPAPEVVHAALSFEGYPLIVANAGAKSVPVPVDGYRHDLRAMADAVTDATRCVLICNPNNPTGSALGRAELAEFLGRVPADVPVVVDEAYRHFVTDPDFPDALDLRRDHPNVCVVRTFSKAYGLAALRVGYAVLPPDRVMAARMTGMMFFPNSLGQAAALRALDPDVTEELSRRCADVAEQRARLVAGLRDAGHTAPDSEANFVWLPLGEDSAAFTADAKAAGILVACLDGRGVRVTVGTAEANDRFLAFARSRR</sequence>
<proteinExistence type="inferred from homology"/>
<dbReference type="RefSeq" id="WP_211348327.1">
    <property type="nucleotide sequence ID" value="NZ_RJKM01000001.1"/>
</dbReference>
<evidence type="ECO:0000256" key="1">
    <source>
        <dbReference type="ARBA" id="ARBA00001933"/>
    </source>
</evidence>
<dbReference type="EMBL" id="RJKM01000001">
    <property type="protein sequence ID" value="ROP42001.1"/>
    <property type="molecule type" value="Genomic_DNA"/>
</dbReference>
<dbReference type="Gene3D" id="3.40.640.10">
    <property type="entry name" value="Type I PLP-dependent aspartate aminotransferase-like (Major domain)"/>
    <property type="match status" value="1"/>
</dbReference>
<evidence type="ECO:0000259" key="6">
    <source>
        <dbReference type="Pfam" id="PF00155"/>
    </source>
</evidence>
<dbReference type="PROSITE" id="PS00599">
    <property type="entry name" value="AA_TRANSFER_CLASS_2"/>
    <property type="match status" value="1"/>
</dbReference>
<dbReference type="Proteomes" id="UP000268727">
    <property type="component" value="Unassembled WGS sequence"/>
</dbReference>
<keyword evidence="3 7" id="KW-0808">Transferase</keyword>
<dbReference type="InterPro" id="IPR015422">
    <property type="entry name" value="PyrdxlP-dep_Trfase_small"/>
</dbReference>
<gene>
    <name evidence="7" type="ORF">EDD40_7487</name>
</gene>
<dbReference type="InterPro" id="IPR015421">
    <property type="entry name" value="PyrdxlP-dep_Trfase_major"/>
</dbReference>
<evidence type="ECO:0000256" key="5">
    <source>
        <dbReference type="RuleBase" id="RU003693"/>
    </source>
</evidence>
<dbReference type="SUPFAM" id="SSF53383">
    <property type="entry name" value="PLP-dependent transferases"/>
    <property type="match status" value="1"/>
</dbReference>
<dbReference type="InterPro" id="IPR050106">
    <property type="entry name" value="HistidinolP_aminotransfase"/>
</dbReference>
<keyword evidence="4 5" id="KW-0663">Pyridoxal phosphate</keyword>
<keyword evidence="8" id="KW-1185">Reference proteome</keyword>
<comment type="similarity">
    <text evidence="5">Belongs to the class-II pyridoxal-phosphate-dependent aminotransferase family.</text>
</comment>
<comment type="cofactor">
    <cofactor evidence="1 5">
        <name>pyridoxal 5'-phosphate</name>
        <dbReference type="ChEBI" id="CHEBI:597326"/>
    </cofactor>
</comment>
<dbReference type="InterPro" id="IPR004839">
    <property type="entry name" value="Aminotransferase_I/II_large"/>
</dbReference>
<evidence type="ECO:0000313" key="8">
    <source>
        <dbReference type="Proteomes" id="UP000268727"/>
    </source>
</evidence>
<dbReference type="PANTHER" id="PTHR43643:SF3">
    <property type="entry name" value="HISTIDINOL-PHOSPHATE AMINOTRANSFERASE"/>
    <property type="match status" value="1"/>
</dbReference>
<dbReference type="InterPro" id="IPR001917">
    <property type="entry name" value="Aminotrans_II_pyridoxalP_BS"/>
</dbReference>
<comment type="caution">
    <text evidence="7">The sequence shown here is derived from an EMBL/GenBank/DDBJ whole genome shotgun (WGS) entry which is preliminary data.</text>
</comment>
<keyword evidence="2 7" id="KW-0032">Aminotransferase</keyword>
<dbReference type="AlphaFoldDB" id="A0A3N1HHS8"/>
<evidence type="ECO:0000256" key="3">
    <source>
        <dbReference type="ARBA" id="ARBA00022679"/>
    </source>
</evidence>
<reference evidence="7 8" key="1">
    <citation type="submission" date="2018-11" db="EMBL/GenBank/DDBJ databases">
        <title>Sequencing the genomes of 1000 actinobacteria strains.</title>
        <authorList>
            <person name="Klenk H.-P."/>
        </authorList>
    </citation>
    <scope>NUCLEOTIDE SEQUENCE [LARGE SCALE GENOMIC DNA]</scope>
    <source>
        <strain evidence="7 8">DSM 44231</strain>
    </source>
</reference>
<organism evidence="7 8">
    <name type="scientific">Saccharothrix texasensis</name>
    <dbReference type="NCBI Taxonomy" id="103734"/>
    <lineage>
        <taxon>Bacteria</taxon>
        <taxon>Bacillati</taxon>
        <taxon>Actinomycetota</taxon>
        <taxon>Actinomycetes</taxon>
        <taxon>Pseudonocardiales</taxon>
        <taxon>Pseudonocardiaceae</taxon>
        <taxon>Saccharothrix</taxon>
    </lineage>
</organism>
<feature type="domain" description="Aminotransferase class I/classII large" evidence="6">
    <location>
        <begin position="11"/>
        <end position="327"/>
    </location>
</feature>